<evidence type="ECO:0000313" key="2">
    <source>
        <dbReference type="EMBL" id="SBS75195.1"/>
    </source>
</evidence>
<dbReference type="AlphaFoldDB" id="A0A1Y5P921"/>
<feature type="region of interest" description="Disordered" evidence="1">
    <location>
        <begin position="1"/>
        <end position="23"/>
    </location>
</feature>
<reference evidence="2" key="1">
    <citation type="submission" date="2016-03" db="EMBL/GenBank/DDBJ databases">
        <authorList>
            <person name="Ploux O."/>
        </authorList>
    </citation>
    <scope>NUCLEOTIDE SEQUENCE</scope>
    <source>
        <strain evidence="2">UC10</strain>
    </source>
</reference>
<proteinExistence type="predicted"/>
<sequence length="23" mass="2553">MCGQNEGPFQAMVPRSDLTPFLN</sequence>
<organism evidence="2">
    <name type="scientific">uncultured Mycobacterium sp</name>
    <dbReference type="NCBI Taxonomy" id="171292"/>
    <lineage>
        <taxon>Bacteria</taxon>
        <taxon>Bacillati</taxon>
        <taxon>Actinomycetota</taxon>
        <taxon>Actinomycetes</taxon>
        <taxon>Mycobacteriales</taxon>
        <taxon>Mycobacteriaceae</taxon>
        <taxon>Mycobacterium</taxon>
        <taxon>environmental samples</taxon>
    </lineage>
</organism>
<evidence type="ECO:0000256" key="1">
    <source>
        <dbReference type="SAM" id="MobiDB-lite"/>
    </source>
</evidence>
<gene>
    <name evidence="2" type="ORF">MHPYR_200090</name>
</gene>
<name>A0A1Y5P921_9MYCO</name>
<dbReference type="EMBL" id="FLQS01000013">
    <property type="protein sequence ID" value="SBS75195.1"/>
    <property type="molecule type" value="Genomic_DNA"/>
</dbReference>
<protein>
    <submittedName>
        <fullName evidence="2">Uncharacterized protein</fullName>
    </submittedName>
</protein>
<accession>A0A1Y5P921</accession>